<dbReference type="AlphaFoldDB" id="A0A5M6ZF18"/>
<accession>A0A5M6ZF18</accession>
<gene>
    <name evidence="1" type="ORF">F1654_12495</name>
</gene>
<evidence type="ECO:0000313" key="1">
    <source>
        <dbReference type="EMBL" id="KAA5801698.1"/>
    </source>
</evidence>
<dbReference type="EMBL" id="VWOJ01000004">
    <property type="protein sequence ID" value="KAA5801698.1"/>
    <property type="molecule type" value="Genomic_DNA"/>
</dbReference>
<dbReference type="Proteomes" id="UP000325122">
    <property type="component" value="Unassembled WGS sequence"/>
</dbReference>
<reference evidence="1 2" key="1">
    <citation type="submission" date="2019-09" db="EMBL/GenBank/DDBJ databases">
        <authorList>
            <person name="Kevbrin V."/>
            <person name="Grouzdev D.S."/>
        </authorList>
    </citation>
    <scope>NUCLEOTIDE SEQUENCE [LARGE SCALE GENOMIC DNA]</scope>
    <source>
        <strain evidence="1 2">G-192</strain>
    </source>
</reference>
<proteinExistence type="predicted"/>
<name>A0A5M6ZF18_9PROT</name>
<sequence>MSARAIDFAALVLADPHTGRLALGRNDGSLIVPCVRPERGDGAGAAPALPRVWLGAAEIRSGAFQDAALRALFEYLGQLIARPAPADAVLARDGGWSRMARHGLMPDRAALRFLGRAIDPAHMPRRRHVRVFSAPLSAVSNSLKRRGWCERLVWLTPQSAGSLDDPSLEPFLAHALTDPDTAPVKVTFRAGQRLIQPLERDLT</sequence>
<comment type="caution">
    <text evidence="1">The sequence shown here is derived from an EMBL/GenBank/DDBJ whole genome shotgun (WGS) entry which is preliminary data.</text>
</comment>
<dbReference type="Gene3D" id="3.90.79.10">
    <property type="entry name" value="Nucleoside Triphosphate Pyrophosphohydrolase"/>
    <property type="match status" value="1"/>
</dbReference>
<evidence type="ECO:0000313" key="2">
    <source>
        <dbReference type="Proteomes" id="UP000325122"/>
    </source>
</evidence>
<keyword evidence="2" id="KW-1185">Reference proteome</keyword>
<organism evidence="1 2">
    <name type="scientific">Alkalicaulis satelles</name>
    <dbReference type="NCBI Taxonomy" id="2609175"/>
    <lineage>
        <taxon>Bacteria</taxon>
        <taxon>Pseudomonadati</taxon>
        <taxon>Pseudomonadota</taxon>
        <taxon>Alphaproteobacteria</taxon>
        <taxon>Maricaulales</taxon>
        <taxon>Maricaulaceae</taxon>
        <taxon>Alkalicaulis</taxon>
    </lineage>
</organism>
<dbReference type="RefSeq" id="WP_150023885.1">
    <property type="nucleotide sequence ID" value="NZ_VWOJ01000004.1"/>
</dbReference>
<protein>
    <submittedName>
        <fullName evidence="1">Uncharacterized protein</fullName>
    </submittedName>
</protein>